<evidence type="ECO:0000256" key="1">
    <source>
        <dbReference type="SAM" id="MobiDB-lite"/>
    </source>
</evidence>
<dbReference type="Proteomes" id="UP000287033">
    <property type="component" value="Unassembled WGS sequence"/>
</dbReference>
<dbReference type="AlphaFoldDB" id="A0A401RZH5"/>
<evidence type="ECO:0000313" key="3">
    <source>
        <dbReference type="Proteomes" id="UP000287033"/>
    </source>
</evidence>
<reference evidence="2 3" key="1">
    <citation type="journal article" date="2018" name="Nat. Ecol. Evol.">
        <title>Shark genomes provide insights into elasmobranch evolution and the origin of vertebrates.</title>
        <authorList>
            <person name="Hara Y"/>
            <person name="Yamaguchi K"/>
            <person name="Onimaru K"/>
            <person name="Kadota M"/>
            <person name="Koyanagi M"/>
            <person name="Keeley SD"/>
            <person name="Tatsumi K"/>
            <person name="Tanaka K"/>
            <person name="Motone F"/>
            <person name="Kageyama Y"/>
            <person name="Nozu R"/>
            <person name="Adachi N"/>
            <person name="Nishimura O"/>
            <person name="Nakagawa R"/>
            <person name="Tanegashima C"/>
            <person name="Kiyatake I"/>
            <person name="Matsumoto R"/>
            <person name="Murakumo K"/>
            <person name="Nishida K"/>
            <person name="Terakita A"/>
            <person name="Kuratani S"/>
            <person name="Sato K"/>
            <person name="Hyodo S Kuraku.S."/>
        </authorList>
    </citation>
    <scope>NUCLEOTIDE SEQUENCE [LARGE SCALE GENOMIC DNA]</scope>
</reference>
<accession>A0A401RZH5</accession>
<proteinExistence type="predicted"/>
<feature type="region of interest" description="Disordered" evidence="1">
    <location>
        <begin position="1"/>
        <end position="21"/>
    </location>
</feature>
<keyword evidence="3" id="KW-1185">Reference proteome</keyword>
<name>A0A401RZH5_CHIPU</name>
<protein>
    <submittedName>
        <fullName evidence="2">Uncharacterized protein</fullName>
    </submittedName>
</protein>
<dbReference type="EMBL" id="BEZZ01000031">
    <property type="protein sequence ID" value="GCC23490.1"/>
    <property type="molecule type" value="Genomic_DNA"/>
</dbReference>
<evidence type="ECO:0000313" key="2">
    <source>
        <dbReference type="EMBL" id="GCC23490.1"/>
    </source>
</evidence>
<comment type="caution">
    <text evidence="2">The sequence shown here is derived from an EMBL/GenBank/DDBJ whole genome shotgun (WGS) entry which is preliminary data.</text>
</comment>
<sequence length="165" mass="17979">MLATCSFPLDKPEHQQQRALGPQAGKRCNVLEKRQGLGALTSRFARGEPSLDYPGGGGSLLLLLFQLLLDHQYRQPASTASCTHTHSPREQGSWEARAVCRAQTTLSASEGAAASRRHGAEGGTVRERERKLCESGHDILLNMAARSYPFRGCHAPDWTGPKCRA</sequence>
<organism evidence="2 3">
    <name type="scientific">Chiloscyllium punctatum</name>
    <name type="common">Brownbanded bambooshark</name>
    <name type="synonym">Hemiscyllium punctatum</name>
    <dbReference type="NCBI Taxonomy" id="137246"/>
    <lineage>
        <taxon>Eukaryota</taxon>
        <taxon>Metazoa</taxon>
        <taxon>Chordata</taxon>
        <taxon>Craniata</taxon>
        <taxon>Vertebrata</taxon>
        <taxon>Chondrichthyes</taxon>
        <taxon>Elasmobranchii</taxon>
        <taxon>Galeomorphii</taxon>
        <taxon>Galeoidea</taxon>
        <taxon>Orectolobiformes</taxon>
        <taxon>Hemiscylliidae</taxon>
        <taxon>Chiloscyllium</taxon>
    </lineage>
</organism>
<gene>
    <name evidence="2" type="ORF">chiPu_0001886</name>
</gene>